<organism evidence="2 3">
    <name type="scientific">Streptomyces chlorus</name>
    <dbReference type="NCBI Taxonomy" id="887452"/>
    <lineage>
        <taxon>Bacteria</taxon>
        <taxon>Bacillati</taxon>
        <taxon>Actinomycetota</taxon>
        <taxon>Actinomycetes</taxon>
        <taxon>Kitasatosporales</taxon>
        <taxon>Streptomycetaceae</taxon>
        <taxon>Streptomyces</taxon>
    </lineage>
</organism>
<dbReference type="Gene3D" id="6.10.140.1830">
    <property type="match status" value="1"/>
</dbReference>
<name>A0ABW1E7N8_9ACTN</name>
<evidence type="ECO:0000313" key="2">
    <source>
        <dbReference type="EMBL" id="MFC5855971.1"/>
    </source>
</evidence>
<dbReference type="InterPro" id="IPR041618">
    <property type="entry name" value="PKS_DE"/>
</dbReference>
<feature type="domain" description="Polyketide synthase dimerisation element" evidence="1">
    <location>
        <begin position="47"/>
        <end position="91"/>
    </location>
</feature>
<evidence type="ECO:0000313" key="3">
    <source>
        <dbReference type="Proteomes" id="UP001596180"/>
    </source>
</evidence>
<accession>A0ABW1E7N8</accession>
<dbReference type="Pfam" id="PF18369">
    <property type="entry name" value="PKS_DE"/>
    <property type="match status" value="1"/>
</dbReference>
<reference evidence="3" key="1">
    <citation type="journal article" date="2019" name="Int. J. Syst. Evol. Microbiol.">
        <title>The Global Catalogue of Microorganisms (GCM) 10K type strain sequencing project: providing services to taxonomists for standard genome sequencing and annotation.</title>
        <authorList>
            <consortium name="The Broad Institute Genomics Platform"/>
            <consortium name="The Broad Institute Genome Sequencing Center for Infectious Disease"/>
            <person name="Wu L."/>
            <person name="Ma J."/>
        </authorList>
    </citation>
    <scope>NUCLEOTIDE SEQUENCE [LARGE SCALE GENOMIC DNA]</scope>
    <source>
        <strain evidence="3">JCM 10411</strain>
    </source>
</reference>
<dbReference type="Gene3D" id="3.40.50.11460">
    <property type="match status" value="1"/>
</dbReference>
<dbReference type="RefSeq" id="WP_381369887.1">
    <property type="nucleotide sequence ID" value="NZ_JBHSOA010000085.1"/>
</dbReference>
<dbReference type="EMBL" id="JBHSOA010000085">
    <property type="protein sequence ID" value="MFC5855971.1"/>
    <property type="molecule type" value="Genomic_DNA"/>
</dbReference>
<proteinExistence type="predicted"/>
<sequence>MGDGTFQCSPSLAAKCSHLVCRGNVRVETFHAGDLVAHAGGVDGEADVAFWDAVKREDSAVVAEELGPDAEALHTVLPALSSSWRRRERQRRKVQRWRYRVDWKPLPNSRAQESLQGGWLLVVPQGRCPCRKPHPAWLRSMLVLVKEAAESVGSMYVEAGDFVRIGDR</sequence>
<dbReference type="Proteomes" id="UP001596180">
    <property type="component" value="Unassembled WGS sequence"/>
</dbReference>
<comment type="caution">
    <text evidence="2">The sequence shown here is derived from an EMBL/GenBank/DDBJ whole genome shotgun (WGS) entry which is preliminary data.</text>
</comment>
<keyword evidence="3" id="KW-1185">Reference proteome</keyword>
<protein>
    <recommendedName>
        <fullName evidence="1">Polyketide synthase dimerisation element domain-containing protein</fullName>
    </recommendedName>
</protein>
<gene>
    <name evidence="2" type="ORF">ACFPZI_30635</name>
</gene>
<evidence type="ECO:0000259" key="1">
    <source>
        <dbReference type="Pfam" id="PF18369"/>
    </source>
</evidence>